<evidence type="ECO:0000256" key="6">
    <source>
        <dbReference type="ARBA" id="ARBA00022691"/>
    </source>
</evidence>
<feature type="domain" description="AWS" evidence="13">
    <location>
        <begin position="1270"/>
        <end position="1320"/>
    </location>
</feature>
<accession>A0AAW0MC20</accession>
<protein>
    <submittedName>
        <fullName evidence="14">Histone-lysine n-methyltransferase ashh2</fullName>
    </submittedName>
</protein>
<dbReference type="InterPro" id="IPR006560">
    <property type="entry name" value="AWS_dom"/>
</dbReference>
<dbReference type="EMBL" id="PKMF04000003">
    <property type="protein sequence ID" value="KAK7861250.1"/>
    <property type="molecule type" value="Genomic_DNA"/>
</dbReference>
<feature type="compositionally biased region" description="Low complexity" evidence="11">
    <location>
        <begin position="576"/>
        <end position="588"/>
    </location>
</feature>
<dbReference type="PROSITE" id="PS51050">
    <property type="entry name" value="ZF_CW"/>
    <property type="match status" value="1"/>
</dbReference>
<keyword evidence="5" id="KW-0808">Transferase</keyword>
<feature type="compositionally biased region" description="Basic and acidic residues" evidence="11">
    <location>
        <begin position="589"/>
        <end position="599"/>
    </location>
</feature>
<evidence type="ECO:0000259" key="13">
    <source>
        <dbReference type="PROSITE" id="PS51215"/>
    </source>
</evidence>
<dbReference type="GO" id="GO:0005634">
    <property type="term" value="C:nucleus"/>
    <property type="evidence" value="ECO:0007669"/>
    <property type="project" value="UniProtKB-SubCell"/>
</dbReference>
<evidence type="ECO:0000256" key="10">
    <source>
        <dbReference type="ARBA" id="ARBA00023242"/>
    </source>
</evidence>
<dbReference type="FunFam" id="3.30.40.100:FF:000006">
    <property type="entry name" value="Histone-lysine N-methyltransferase"/>
    <property type="match status" value="1"/>
</dbReference>
<organism evidence="14 15">
    <name type="scientific">Quercus suber</name>
    <name type="common">Cork oak</name>
    <dbReference type="NCBI Taxonomy" id="58331"/>
    <lineage>
        <taxon>Eukaryota</taxon>
        <taxon>Viridiplantae</taxon>
        <taxon>Streptophyta</taxon>
        <taxon>Embryophyta</taxon>
        <taxon>Tracheophyta</taxon>
        <taxon>Spermatophyta</taxon>
        <taxon>Magnoliopsida</taxon>
        <taxon>eudicotyledons</taxon>
        <taxon>Gunneridae</taxon>
        <taxon>Pentapetalae</taxon>
        <taxon>rosids</taxon>
        <taxon>fabids</taxon>
        <taxon>Fagales</taxon>
        <taxon>Fagaceae</taxon>
        <taxon>Quercus</taxon>
    </lineage>
</organism>
<keyword evidence="3" id="KW-0158">Chromosome</keyword>
<feature type="compositionally biased region" description="Basic residues" evidence="11">
    <location>
        <begin position="704"/>
        <end position="718"/>
    </location>
</feature>
<evidence type="ECO:0000256" key="3">
    <source>
        <dbReference type="ARBA" id="ARBA00022454"/>
    </source>
</evidence>
<keyword evidence="4" id="KW-0489">Methyltransferase</keyword>
<evidence type="ECO:0000259" key="12">
    <source>
        <dbReference type="PROSITE" id="PS51050"/>
    </source>
</evidence>
<comment type="subcellular location">
    <subcellularLocation>
        <location evidence="2">Chromosome</location>
    </subcellularLocation>
    <subcellularLocation>
        <location evidence="1">Nucleus</location>
    </subcellularLocation>
</comment>
<evidence type="ECO:0000313" key="15">
    <source>
        <dbReference type="Proteomes" id="UP000237347"/>
    </source>
</evidence>
<evidence type="ECO:0000256" key="9">
    <source>
        <dbReference type="ARBA" id="ARBA00022833"/>
    </source>
</evidence>
<dbReference type="GO" id="GO:0042054">
    <property type="term" value="F:histone methyltransferase activity"/>
    <property type="evidence" value="ECO:0007669"/>
    <property type="project" value="InterPro"/>
</dbReference>
<dbReference type="Pfam" id="PF07496">
    <property type="entry name" value="zf-CW"/>
    <property type="match status" value="1"/>
</dbReference>
<dbReference type="InterPro" id="IPR046341">
    <property type="entry name" value="SET_dom_sf"/>
</dbReference>
<dbReference type="InterPro" id="IPR050777">
    <property type="entry name" value="SET2_Histone-Lys_MeTrsfase"/>
</dbReference>
<dbReference type="GO" id="GO:0008270">
    <property type="term" value="F:zinc ion binding"/>
    <property type="evidence" value="ECO:0007669"/>
    <property type="project" value="UniProtKB-KW"/>
</dbReference>
<keyword evidence="15" id="KW-1185">Reference proteome</keyword>
<dbReference type="GO" id="GO:0005694">
    <property type="term" value="C:chromosome"/>
    <property type="evidence" value="ECO:0007669"/>
    <property type="project" value="UniProtKB-SubCell"/>
</dbReference>
<feature type="domain" description="AWS" evidence="13">
    <location>
        <begin position="1159"/>
        <end position="1209"/>
    </location>
</feature>
<evidence type="ECO:0000256" key="1">
    <source>
        <dbReference type="ARBA" id="ARBA00004123"/>
    </source>
</evidence>
<gene>
    <name evidence="14" type="primary">ASHH2_1</name>
    <name evidence="14" type="ORF">CFP56_024387</name>
</gene>
<evidence type="ECO:0000256" key="8">
    <source>
        <dbReference type="ARBA" id="ARBA00022771"/>
    </source>
</evidence>
<feature type="region of interest" description="Disordered" evidence="11">
    <location>
        <begin position="562"/>
        <end position="646"/>
    </location>
</feature>
<feature type="compositionally biased region" description="Basic residues" evidence="11">
    <location>
        <begin position="911"/>
        <end position="924"/>
    </location>
</feature>
<evidence type="ECO:0000256" key="5">
    <source>
        <dbReference type="ARBA" id="ARBA00022679"/>
    </source>
</evidence>
<dbReference type="GO" id="GO:0032259">
    <property type="term" value="P:methylation"/>
    <property type="evidence" value="ECO:0007669"/>
    <property type="project" value="UniProtKB-KW"/>
</dbReference>
<proteinExistence type="predicted"/>
<reference evidence="14 15" key="1">
    <citation type="journal article" date="2018" name="Sci. Data">
        <title>The draft genome sequence of cork oak.</title>
        <authorList>
            <person name="Ramos A.M."/>
            <person name="Usie A."/>
            <person name="Barbosa P."/>
            <person name="Barros P.M."/>
            <person name="Capote T."/>
            <person name="Chaves I."/>
            <person name="Simoes F."/>
            <person name="Abreu I."/>
            <person name="Carrasquinho I."/>
            <person name="Faro C."/>
            <person name="Guimaraes J.B."/>
            <person name="Mendonca D."/>
            <person name="Nobrega F."/>
            <person name="Rodrigues L."/>
            <person name="Saibo N.J.M."/>
            <person name="Varela M.C."/>
            <person name="Egas C."/>
            <person name="Matos J."/>
            <person name="Miguel C.M."/>
            <person name="Oliveira M.M."/>
            <person name="Ricardo C.P."/>
            <person name="Goncalves S."/>
        </authorList>
    </citation>
    <scope>NUCLEOTIDE SEQUENCE [LARGE SCALE GENOMIC DNA]</scope>
    <source>
        <strain evidence="15">cv. HL8</strain>
    </source>
</reference>
<evidence type="ECO:0000256" key="2">
    <source>
        <dbReference type="ARBA" id="ARBA00004286"/>
    </source>
</evidence>
<dbReference type="Gene3D" id="2.170.270.10">
    <property type="entry name" value="SET domain"/>
    <property type="match status" value="2"/>
</dbReference>
<evidence type="ECO:0000313" key="14">
    <source>
        <dbReference type="EMBL" id="KAK7861250.1"/>
    </source>
</evidence>
<dbReference type="PANTHER" id="PTHR22884">
    <property type="entry name" value="SET DOMAIN PROTEINS"/>
    <property type="match status" value="1"/>
</dbReference>
<dbReference type="PROSITE" id="PS51215">
    <property type="entry name" value="AWS"/>
    <property type="match status" value="2"/>
</dbReference>
<evidence type="ECO:0000256" key="11">
    <source>
        <dbReference type="SAM" id="MobiDB-lite"/>
    </source>
</evidence>
<evidence type="ECO:0000256" key="4">
    <source>
        <dbReference type="ARBA" id="ARBA00022603"/>
    </source>
</evidence>
<keyword evidence="10" id="KW-0539">Nucleus</keyword>
<dbReference type="Pfam" id="PF17907">
    <property type="entry name" value="AWS"/>
    <property type="match status" value="2"/>
</dbReference>
<feature type="region of interest" description="Disordered" evidence="11">
    <location>
        <begin position="702"/>
        <end position="729"/>
    </location>
</feature>
<dbReference type="Proteomes" id="UP000237347">
    <property type="component" value="Unassembled WGS sequence"/>
</dbReference>
<sequence>MGSYEDVNLDVIEEPLSVIEQNLSFSVSVQSGFEEQACLEAACRVFESNVELASAPDVFLGSSEVDDTCRVSSVEVTQEGMKVLCVNKDDLVGEGENVGDLMLEKVPGNECGISGDCLDEILCLGDVCSLENGGLCLEKEGSQGEGDYEKPLESSPLTDLQRNCVQMDEMDGKCVSSSSAERVTEVKTDQSGVLDGAETDIHSLISSSQGCEMPSDLILKTGLPNNHTQQYEQEDTKSVGGLSSEVMYGKRASSAETETIFCNPILLSGDLVSNSDWHSDQKDEKNVSDLSAETVTEILETNNDVDTCTQASTSWGCQSDSENLHKAESRSICAKQNEQSGVLDGVETDIHNLISSSQGCEMPSDLVLKTGLPDIHTQQNEQEDTKSVVGLSLEVMDGKSDSSAETETAFCKPILPSGDLVSNGDWHSDQKVEKTVSDLSEETFTEILETKNDVDTCTQASTSWGCQSDSENLHKAESLSICAKQNEQKDGEDVDGPCVERVSNVVQDKGDIITVVSVEFDSHILPLEENSCKSEEGDTKIVDNCNFEKLVSPQSCQPFGIVNHSTSKDTPDQDAVGSINSSSVVESSGHTDNEGKDNVRVGCVSETKCPEVVSSSSRRNSQRSKSRQKTHRKRAAKKCKNAANVPHPHESIGIVLKVGRRKRSCLSKPARSSMWGLLGHITQFLEQGNMLDGVNQFHNQGLGKARRGQGSGKRKKIRGSGNSGGSRGNRCASTGLIRLKVKVGKVAGESCLSNMVPEVVNTLASADATASDDQTEMHSGTGLELSKLANGVEAKSREDETGLHLQCFSKLPEKAKTLPDGFIMDGQLATSGSENTNILDKTAGDADNYLEVPSHVVVEALGGEIDSKCTDPGTSPDSEVINLIPDVQVAARHQADLHDAVLTASKDVAARRRRTSIKRGKKDRLPRSRNSVLEDGSQGPVSMNEAKPSKKQGCRQDIRSQKVDGIGKATTGDDTAVTNKSDLEMVRGGLEEQLLPPRKAWVLCDDCHKWRRIPAVLADFIEKTNCTWTCKDNLDKAFAACSIPQEKSNAEINVELDISDASGEEDACGARLNFKGLDCRRSTGYQDSTFKCISTNEFLHRKRRSQTIDEGAFDTCMAGHMHGKALCIMLRSKNTREGYSIFQQSLALLLLAVVVSYPMFSRVPCCKPPSKGQLGCGEGCLNRMLSIECVQGACPCGDLCSNQQFQKQKYANLEWFRCGKKGYGLKLLEDIPEGKFLIEYVGEVSLPSGYSIFQQSLALLLLAVVVSYPMFSRVPCCKPPSKGQLGCGEGCLNRMLSIECVQGACPCGDLCSNQQFQKQKYANLEWFRCGKKGYGLKLLEDIPEGKFLIEYVGEVLNMQAYEARQKEYALNGHRHFYFMTLNGSEAIDCWTIVSDFST</sequence>
<keyword evidence="6" id="KW-0949">S-adenosyl-L-methionine</keyword>
<dbReference type="SMART" id="SM00570">
    <property type="entry name" value="AWS"/>
    <property type="match status" value="2"/>
</dbReference>
<feature type="region of interest" description="Disordered" evidence="11">
    <location>
        <begin position="909"/>
        <end position="976"/>
    </location>
</feature>
<keyword evidence="7" id="KW-0479">Metal-binding</keyword>
<feature type="domain" description="CW-type" evidence="12">
    <location>
        <begin position="995"/>
        <end position="1049"/>
    </location>
</feature>
<dbReference type="SUPFAM" id="SSF82199">
    <property type="entry name" value="SET domain"/>
    <property type="match status" value="2"/>
</dbReference>
<keyword evidence="9" id="KW-0862">Zinc</keyword>
<keyword evidence="8" id="KW-0863">Zinc-finger</keyword>
<name>A0AAW0MC20_QUESU</name>
<dbReference type="Gene3D" id="3.30.40.100">
    <property type="match status" value="1"/>
</dbReference>
<evidence type="ECO:0000256" key="7">
    <source>
        <dbReference type="ARBA" id="ARBA00022723"/>
    </source>
</evidence>
<dbReference type="InterPro" id="IPR011124">
    <property type="entry name" value="Znf_CW"/>
</dbReference>
<comment type="caution">
    <text evidence="14">The sequence shown here is derived from an EMBL/GenBank/DDBJ whole genome shotgun (WGS) entry which is preliminary data.</text>
</comment>
<feature type="compositionally biased region" description="Basic residues" evidence="11">
    <location>
        <begin position="620"/>
        <end position="640"/>
    </location>
</feature>